<evidence type="ECO:0000256" key="1">
    <source>
        <dbReference type="ARBA" id="ARBA00023125"/>
    </source>
</evidence>
<proteinExistence type="predicted"/>
<dbReference type="PROSITE" id="PS50937">
    <property type="entry name" value="HTH_MERR_2"/>
    <property type="match status" value="1"/>
</dbReference>
<dbReference type="GO" id="GO:0003700">
    <property type="term" value="F:DNA-binding transcription factor activity"/>
    <property type="evidence" value="ECO:0007669"/>
    <property type="project" value="InterPro"/>
</dbReference>
<dbReference type="CDD" id="cd01109">
    <property type="entry name" value="HTH_YyaN"/>
    <property type="match status" value="1"/>
</dbReference>
<evidence type="ECO:0000259" key="2">
    <source>
        <dbReference type="PROSITE" id="PS50937"/>
    </source>
</evidence>
<dbReference type="GO" id="GO:0003677">
    <property type="term" value="F:DNA binding"/>
    <property type="evidence" value="ECO:0007669"/>
    <property type="project" value="UniProtKB-KW"/>
</dbReference>
<dbReference type="RefSeq" id="WP_039678377.1">
    <property type="nucleotide sequence ID" value="NZ_JAWGXO010000003.1"/>
</dbReference>
<dbReference type="OrthoDB" id="9811174at2"/>
<evidence type="ECO:0000313" key="3">
    <source>
        <dbReference type="EMBL" id="KHS58434.1"/>
    </source>
</evidence>
<dbReference type="SMART" id="SM00422">
    <property type="entry name" value="HTH_MERR"/>
    <property type="match status" value="1"/>
</dbReference>
<feature type="domain" description="HTH merR-type" evidence="2">
    <location>
        <begin position="1"/>
        <end position="71"/>
    </location>
</feature>
<keyword evidence="1" id="KW-0238">DNA-binding</keyword>
<dbReference type="PANTHER" id="PTHR30204">
    <property type="entry name" value="REDOX-CYCLING DRUG-SENSING TRANSCRIPTIONAL ACTIVATOR SOXR"/>
    <property type="match status" value="1"/>
</dbReference>
<dbReference type="Pfam" id="PF13411">
    <property type="entry name" value="MerR_1"/>
    <property type="match status" value="1"/>
</dbReference>
<organism evidence="3 4">
    <name type="scientific">Terrisporobacter othiniensis</name>
    <dbReference type="NCBI Taxonomy" id="1577792"/>
    <lineage>
        <taxon>Bacteria</taxon>
        <taxon>Bacillati</taxon>
        <taxon>Bacillota</taxon>
        <taxon>Clostridia</taxon>
        <taxon>Peptostreptococcales</taxon>
        <taxon>Peptostreptococcaceae</taxon>
        <taxon>Terrisporobacter</taxon>
    </lineage>
</organism>
<keyword evidence="4" id="KW-1185">Reference proteome</keyword>
<protein>
    <recommendedName>
        <fullName evidence="2">HTH merR-type domain-containing protein</fullName>
    </recommendedName>
</protein>
<accession>A0A0B3VZY8</accession>
<sequence>MEYKIKEVSEITNISQSKIRYYEKEGLLPEFKRDKNNIRVFSEKDIELLNLIRCLRNIGMSVKEIRTNLDILADSNNNQLAITLLIEHRNKLEEQRKMLKKHIDKINLNLESRQNS</sequence>
<dbReference type="SUPFAM" id="SSF46955">
    <property type="entry name" value="Putative DNA-binding domain"/>
    <property type="match status" value="1"/>
</dbReference>
<name>A0A0B3VZY8_9FIRM</name>
<dbReference type="InterPro" id="IPR009061">
    <property type="entry name" value="DNA-bd_dom_put_sf"/>
</dbReference>
<comment type="caution">
    <text evidence="3">The sequence shown here is derived from an EMBL/GenBank/DDBJ whole genome shotgun (WGS) entry which is preliminary data.</text>
</comment>
<dbReference type="STRING" id="1577792.QX51_02735"/>
<gene>
    <name evidence="3" type="ORF">QX51_02735</name>
</gene>
<dbReference type="Proteomes" id="UP000031189">
    <property type="component" value="Unassembled WGS sequence"/>
</dbReference>
<dbReference type="Gene3D" id="1.10.1660.10">
    <property type="match status" value="1"/>
</dbReference>
<dbReference type="PANTHER" id="PTHR30204:SF83">
    <property type="entry name" value="TRANSCRIPTIONAL REGULATOR, MERR FAMILY"/>
    <property type="match status" value="1"/>
</dbReference>
<dbReference type="AlphaFoldDB" id="A0A0B3VZY8"/>
<evidence type="ECO:0000313" key="4">
    <source>
        <dbReference type="Proteomes" id="UP000031189"/>
    </source>
</evidence>
<dbReference type="EMBL" id="JWHR01000032">
    <property type="protein sequence ID" value="KHS58434.1"/>
    <property type="molecule type" value="Genomic_DNA"/>
</dbReference>
<dbReference type="InterPro" id="IPR000551">
    <property type="entry name" value="MerR-type_HTH_dom"/>
</dbReference>
<dbReference type="InterPro" id="IPR047057">
    <property type="entry name" value="MerR_fam"/>
</dbReference>
<reference evidence="3 4" key="1">
    <citation type="submission" date="2014-12" db="EMBL/GenBank/DDBJ databases">
        <title>Draft genome sequence of Terrisporobacter sp. 08-306576, isolated from the blood culture of a bacteremia patient.</title>
        <authorList>
            <person name="Lund L.C."/>
            <person name="Sydenham T.V."/>
            <person name="Hogh S.V."/>
            <person name="Skov M.N."/>
            <person name="Kemp M."/>
            <person name="Justesen U.S."/>
        </authorList>
    </citation>
    <scope>NUCLEOTIDE SEQUENCE [LARGE SCALE GENOMIC DNA]</scope>
    <source>
        <strain evidence="3 4">08-306576</strain>
    </source>
</reference>